<dbReference type="Pfam" id="PF03816">
    <property type="entry name" value="LytR_cpsA_psr"/>
    <property type="match status" value="1"/>
</dbReference>
<accession>A0ABQ4CNT6</accession>
<evidence type="ECO:0000313" key="6">
    <source>
        <dbReference type="Proteomes" id="UP000604117"/>
    </source>
</evidence>
<feature type="transmembrane region" description="Helical" evidence="3">
    <location>
        <begin position="21"/>
        <end position="43"/>
    </location>
</feature>
<evidence type="ECO:0000256" key="3">
    <source>
        <dbReference type="SAM" id="Phobius"/>
    </source>
</evidence>
<proteinExistence type="inferred from homology"/>
<gene>
    <name evidence="5" type="ORF">Asi02nite_24720</name>
</gene>
<feature type="domain" description="Cell envelope-related transcriptional attenuator" evidence="4">
    <location>
        <begin position="104"/>
        <end position="283"/>
    </location>
</feature>
<protein>
    <recommendedName>
        <fullName evidence="4">Cell envelope-related transcriptional attenuator domain-containing protein</fullName>
    </recommendedName>
</protein>
<sequence>MKFRHHFGVTGTGIGALGRHRLTLLVGAAVVAVLLIGGAVFAVTRTGGEERAPAAAAPTTSDRPTESAPTPSPTVQPGLDIKGPLDILLVGVDTRVSVPGWEPHADAVLILHVTENLDRGYLYSLPRDLVVDIPAFPKSGYRGGNTKLTHAMSYGSRRGKAEPSAAQGFELLRQTVSRYTGIKTFHVGAILNFGGFEKLVNELGGVDMYVDQKVVSMHRRPDGESRTLRGGDYQGPQMTYNPGNRHFVGWQAIDYARQRYTAGGDYTRQRHQQQLIKAILAKALSTGLPTDAAGIERLFRALGNSVDFIAGDRTPIEYGFALSKLRPENLTLVSLPGAGVGRGSGYRGEQLTAVGRGFITELRAGKADAYLKANPKLVVKR</sequence>
<comment type="similarity">
    <text evidence="1">Belongs to the LytR/CpsA/Psr (LCP) family.</text>
</comment>
<keyword evidence="3" id="KW-0472">Membrane</keyword>
<dbReference type="PANTHER" id="PTHR33392:SF6">
    <property type="entry name" value="POLYISOPRENYL-TEICHOIC ACID--PEPTIDOGLYCAN TEICHOIC ACID TRANSFERASE TAGU"/>
    <property type="match status" value="1"/>
</dbReference>
<dbReference type="InterPro" id="IPR050922">
    <property type="entry name" value="LytR/CpsA/Psr_CW_biosynth"/>
</dbReference>
<reference evidence="5 6" key="1">
    <citation type="submission" date="2021-01" db="EMBL/GenBank/DDBJ databases">
        <title>Whole genome shotgun sequence of Asanoa siamensis NBRC 107932.</title>
        <authorList>
            <person name="Komaki H."/>
            <person name="Tamura T."/>
        </authorList>
    </citation>
    <scope>NUCLEOTIDE SEQUENCE [LARGE SCALE GENOMIC DNA]</scope>
    <source>
        <strain evidence="5 6">NBRC 107932</strain>
    </source>
</reference>
<evidence type="ECO:0000313" key="5">
    <source>
        <dbReference type="EMBL" id="GIF72954.1"/>
    </source>
</evidence>
<keyword evidence="6" id="KW-1185">Reference proteome</keyword>
<feature type="region of interest" description="Disordered" evidence="2">
    <location>
        <begin position="50"/>
        <end position="79"/>
    </location>
</feature>
<comment type="caution">
    <text evidence="5">The sequence shown here is derived from an EMBL/GenBank/DDBJ whole genome shotgun (WGS) entry which is preliminary data.</text>
</comment>
<dbReference type="EMBL" id="BONE01000016">
    <property type="protein sequence ID" value="GIF72954.1"/>
    <property type="molecule type" value="Genomic_DNA"/>
</dbReference>
<dbReference type="Gene3D" id="3.40.630.190">
    <property type="entry name" value="LCP protein"/>
    <property type="match status" value="1"/>
</dbReference>
<dbReference type="PANTHER" id="PTHR33392">
    <property type="entry name" value="POLYISOPRENYL-TEICHOIC ACID--PEPTIDOGLYCAN TEICHOIC ACID TRANSFERASE TAGU"/>
    <property type="match status" value="1"/>
</dbReference>
<evidence type="ECO:0000256" key="1">
    <source>
        <dbReference type="ARBA" id="ARBA00006068"/>
    </source>
</evidence>
<dbReference type="Proteomes" id="UP000604117">
    <property type="component" value="Unassembled WGS sequence"/>
</dbReference>
<dbReference type="InterPro" id="IPR004474">
    <property type="entry name" value="LytR_CpsA_psr"/>
</dbReference>
<keyword evidence="3" id="KW-1133">Transmembrane helix</keyword>
<organism evidence="5 6">
    <name type="scientific">Asanoa siamensis</name>
    <dbReference type="NCBI Taxonomy" id="926357"/>
    <lineage>
        <taxon>Bacteria</taxon>
        <taxon>Bacillati</taxon>
        <taxon>Actinomycetota</taxon>
        <taxon>Actinomycetes</taxon>
        <taxon>Micromonosporales</taxon>
        <taxon>Micromonosporaceae</taxon>
        <taxon>Asanoa</taxon>
    </lineage>
</organism>
<evidence type="ECO:0000256" key="2">
    <source>
        <dbReference type="SAM" id="MobiDB-lite"/>
    </source>
</evidence>
<keyword evidence="3" id="KW-0812">Transmembrane</keyword>
<evidence type="ECO:0000259" key="4">
    <source>
        <dbReference type="Pfam" id="PF03816"/>
    </source>
</evidence>
<name>A0ABQ4CNT6_9ACTN</name>